<dbReference type="PANTHER" id="PTHR24177:SF470">
    <property type="entry name" value="ANKYRIN REPEAT PROTEIN"/>
    <property type="match status" value="1"/>
</dbReference>
<dbReference type="Gene3D" id="1.25.40.20">
    <property type="entry name" value="Ankyrin repeat-containing domain"/>
    <property type="match status" value="2"/>
</dbReference>
<evidence type="ECO:0000259" key="4">
    <source>
        <dbReference type="Pfam" id="PF13962"/>
    </source>
</evidence>
<keyword evidence="3" id="KW-1133">Transmembrane helix</keyword>
<feature type="transmembrane region" description="Helical" evidence="3">
    <location>
        <begin position="664"/>
        <end position="689"/>
    </location>
</feature>
<dbReference type="GO" id="GO:0016020">
    <property type="term" value="C:membrane"/>
    <property type="evidence" value="ECO:0000318"/>
    <property type="project" value="GO_Central"/>
</dbReference>
<keyword evidence="3" id="KW-0472">Membrane</keyword>
<dbReference type="SUPFAM" id="SSF48403">
    <property type="entry name" value="Ankyrin repeat"/>
    <property type="match status" value="1"/>
</dbReference>
<feature type="transmembrane region" description="Helical" evidence="3">
    <location>
        <begin position="621"/>
        <end position="644"/>
    </location>
</feature>
<dbReference type="SMART" id="SM00248">
    <property type="entry name" value="ANK"/>
    <property type="match status" value="4"/>
</dbReference>
<dbReference type="InterPro" id="IPR002110">
    <property type="entry name" value="Ankyrin_rpt"/>
</dbReference>
<keyword evidence="1" id="KW-0040">ANK repeat</keyword>
<feature type="compositionally biased region" description="Basic and acidic residues" evidence="2">
    <location>
        <begin position="396"/>
        <end position="429"/>
    </location>
</feature>
<feature type="region of interest" description="Disordered" evidence="2">
    <location>
        <begin position="368"/>
        <end position="429"/>
    </location>
</feature>
<dbReference type="PROSITE" id="PS50297">
    <property type="entry name" value="ANK_REP_REGION"/>
    <property type="match status" value="1"/>
</dbReference>
<feature type="compositionally biased region" description="Polar residues" evidence="2">
    <location>
        <begin position="288"/>
        <end position="300"/>
    </location>
</feature>
<dbReference type="Proteomes" id="UP000006882">
    <property type="component" value="Chromosome G1"/>
</dbReference>
<feature type="transmembrane region" description="Helical" evidence="3">
    <location>
        <begin position="701"/>
        <end position="721"/>
    </location>
</feature>
<dbReference type="AlphaFoldDB" id="A0A251QRT5"/>
<evidence type="ECO:0000256" key="2">
    <source>
        <dbReference type="SAM" id="MobiDB-lite"/>
    </source>
</evidence>
<dbReference type="PROSITE" id="PS50088">
    <property type="entry name" value="ANK_REPEAT"/>
    <property type="match status" value="1"/>
</dbReference>
<name>A0A251QRT5_PRUPE</name>
<evidence type="ECO:0000256" key="3">
    <source>
        <dbReference type="SAM" id="Phobius"/>
    </source>
</evidence>
<feature type="repeat" description="ANK" evidence="1">
    <location>
        <begin position="53"/>
        <end position="75"/>
    </location>
</feature>
<gene>
    <name evidence="5" type="ORF">PRUPE_1G007500</name>
</gene>
<evidence type="ECO:0000256" key="1">
    <source>
        <dbReference type="PROSITE-ProRule" id="PRU00023"/>
    </source>
</evidence>
<evidence type="ECO:0000313" key="6">
    <source>
        <dbReference type="Proteomes" id="UP000006882"/>
    </source>
</evidence>
<reference evidence="5 6" key="1">
    <citation type="journal article" date="2013" name="Nat. Genet.">
        <title>The high-quality draft genome of peach (Prunus persica) identifies unique patterns of genetic diversity, domestication and genome evolution.</title>
        <authorList>
            <consortium name="International Peach Genome Initiative"/>
            <person name="Verde I."/>
            <person name="Abbott A.G."/>
            <person name="Scalabrin S."/>
            <person name="Jung S."/>
            <person name="Shu S."/>
            <person name="Marroni F."/>
            <person name="Zhebentyayeva T."/>
            <person name="Dettori M.T."/>
            <person name="Grimwood J."/>
            <person name="Cattonaro F."/>
            <person name="Zuccolo A."/>
            <person name="Rossini L."/>
            <person name="Jenkins J."/>
            <person name="Vendramin E."/>
            <person name="Meisel L.A."/>
            <person name="Decroocq V."/>
            <person name="Sosinski B."/>
            <person name="Prochnik S."/>
            <person name="Mitros T."/>
            <person name="Policriti A."/>
            <person name="Cipriani G."/>
            <person name="Dondini L."/>
            <person name="Ficklin S."/>
            <person name="Goodstein D.M."/>
            <person name="Xuan P."/>
            <person name="Del Fabbro C."/>
            <person name="Aramini V."/>
            <person name="Copetti D."/>
            <person name="Gonzalez S."/>
            <person name="Horner D.S."/>
            <person name="Falchi R."/>
            <person name="Lucas S."/>
            <person name="Mica E."/>
            <person name="Maldonado J."/>
            <person name="Lazzari B."/>
            <person name="Bielenberg D."/>
            <person name="Pirona R."/>
            <person name="Miculan M."/>
            <person name="Barakat A."/>
            <person name="Testolin R."/>
            <person name="Stella A."/>
            <person name="Tartarini S."/>
            <person name="Tonutti P."/>
            <person name="Arus P."/>
            <person name="Orellana A."/>
            <person name="Wells C."/>
            <person name="Main D."/>
            <person name="Vizzotto G."/>
            <person name="Silva H."/>
            <person name="Salamini F."/>
            <person name="Schmutz J."/>
            <person name="Morgante M."/>
            <person name="Rokhsar D.S."/>
        </authorList>
    </citation>
    <scope>NUCLEOTIDE SEQUENCE [LARGE SCALE GENOMIC DNA]</scope>
    <source>
        <strain evidence="6">cv. Nemared</strain>
    </source>
</reference>
<feature type="domain" description="PGG" evidence="4">
    <location>
        <begin position="576"/>
        <end position="687"/>
    </location>
</feature>
<dbReference type="PANTHER" id="PTHR24177">
    <property type="entry name" value="CASKIN"/>
    <property type="match status" value="1"/>
</dbReference>
<proteinExistence type="predicted"/>
<organism evidence="5 6">
    <name type="scientific">Prunus persica</name>
    <name type="common">Peach</name>
    <name type="synonym">Amygdalus persica</name>
    <dbReference type="NCBI Taxonomy" id="3760"/>
    <lineage>
        <taxon>Eukaryota</taxon>
        <taxon>Viridiplantae</taxon>
        <taxon>Streptophyta</taxon>
        <taxon>Embryophyta</taxon>
        <taxon>Tracheophyta</taxon>
        <taxon>Spermatophyta</taxon>
        <taxon>Magnoliopsida</taxon>
        <taxon>eudicotyledons</taxon>
        <taxon>Gunneridae</taxon>
        <taxon>Pentapetalae</taxon>
        <taxon>rosids</taxon>
        <taxon>fabids</taxon>
        <taxon>Rosales</taxon>
        <taxon>Rosaceae</taxon>
        <taxon>Amygdaloideae</taxon>
        <taxon>Amygdaleae</taxon>
        <taxon>Prunus</taxon>
    </lineage>
</organism>
<dbReference type="eggNOG" id="KOG0504">
    <property type="taxonomic scope" value="Eukaryota"/>
</dbReference>
<evidence type="ECO:0000313" key="5">
    <source>
        <dbReference type="EMBL" id="ONI26160.1"/>
    </source>
</evidence>
<accession>A0A251QRT5</accession>
<dbReference type="Gramene" id="ONI26160">
    <property type="protein sequence ID" value="ONI26160"/>
    <property type="gene ID" value="PRUPE_1G007500"/>
</dbReference>
<sequence length="741" mass="82935">MGTEVESQNATVSQEKMSNSLFENAMNGEWEKVVEVYGSSQSAKVQEMRITRAGDTALHIAASDGETKIVRQLLQLIGNNASKILQIKNKKGNTPLHLAAVVGDVETCHAMATKDPELVSSLNNENETPLFLAALNGHEKVFLCLHSHCVEECYSFRARNGDTILHAAMSGEYFSLAFQIILWYPELVNYINQSGFSPLHILANTPSAFKSSSRLRPLDRLIYQCLIVEELKGGKEDKKSICPLEKRGRSIIDTGSESHQALTKSWGNRMCSSLCLSKRGNKKEDVENSQQESSSMSAMNQREEDGRESRPNYIYSSCVEFFNLITAVLVAINAIWRIDKIQDEKRRHIWATQVMNQLVEHSNLYKNVQSSGEAPDEKDKFGDVPDPTEFGDVPDPTEKKGNKEDEKKDNIVDKKDKDNNLGDKKTDKDNLEVKKQTPILIAAKMGVSEMVEKILEKFPVAIEDVDSENKNVALLAVENRQPHVYRFLVHSKKITSLLRQVDNNGNNALHLAAKCGGHRPWLTPGAALQMQWELKWYKFVKESLPPRASVRYNKAGQIPQEIFTTSHKDLRKEGSNWLVKTSESCSVVAALIATVAFATSASVPGGLDDKTGSPVFKDKPAFNAFTISSLLALCLSVTALVFFLSIITSRYEAHDFSISLPRKLLLGLTSLFASITAVLVSFCTGHIFLLDRQLRYVAYPLYAATCLPVTIFALAQLSLYYDLIRVIFRKVPQRSYKEYRH</sequence>
<dbReference type="EMBL" id="CM007651">
    <property type="protein sequence ID" value="ONI26160.1"/>
    <property type="molecule type" value="Genomic_DNA"/>
</dbReference>
<dbReference type="Pfam" id="PF13962">
    <property type="entry name" value="PGG"/>
    <property type="match status" value="1"/>
</dbReference>
<dbReference type="STRING" id="3760.A0A251QRT5"/>
<feature type="region of interest" description="Disordered" evidence="2">
    <location>
        <begin position="282"/>
        <end position="308"/>
    </location>
</feature>
<dbReference type="Pfam" id="PF12796">
    <property type="entry name" value="Ank_2"/>
    <property type="match status" value="1"/>
</dbReference>
<keyword evidence="6" id="KW-1185">Reference proteome</keyword>
<keyword evidence="3" id="KW-0812">Transmembrane</keyword>
<protein>
    <recommendedName>
        <fullName evidence="4">PGG domain-containing protein</fullName>
    </recommendedName>
</protein>
<dbReference type="InterPro" id="IPR036770">
    <property type="entry name" value="Ankyrin_rpt-contain_sf"/>
</dbReference>
<dbReference type="InterPro" id="IPR026961">
    <property type="entry name" value="PGG_dom"/>
</dbReference>